<dbReference type="Proteomes" id="UP000828390">
    <property type="component" value="Unassembled WGS sequence"/>
</dbReference>
<sequence>MNVTQRDTTGLPWFPCQNNGPSKICHGSHGGNDKHDRTFKTQHTLTNPKRADALRPEQGKLNLVFVGLDNSAAYFRDHMTYGCLSAPKRIGEWQVIEPLSASIQKCIRPSTNQQVVVEQKSTIISGVWSEMFEDLMTLHFDHTSISIESLTTFTSWVAPSNIMVNITTSDMNGKKIRRNDQLQTAPYLLQGAHIKRTVPQGKLEGGRQRGRNDDDDEEDDDDDDEQVCRYRLGIAVKDSRYERTACSTLKTTNANRNILTESEKNEASPKTDEESLSKHKAELKEALPQSEVRTICRSGQRHHTSIFINGRPISYLRLDEDMDGNSRELEDLGN</sequence>
<gene>
    <name evidence="2" type="ORF">DPMN_076863</name>
</gene>
<organism evidence="2 3">
    <name type="scientific">Dreissena polymorpha</name>
    <name type="common">Zebra mussel</name>
    <name type="synonym">Mytilus polymorpha</name>
    <dbReference type="NCBI Taxonomy" id="45954"/>
    <lineage>
        <taxon>Eukaryota</taxon>
        <taxon>Metazoa</taxon>
        <taxon>Spiralia</taxon>
        <taxon>Lophotrochozoa</taxon>
        <taxon>Mollusca</taxon>
        <taxon>Bivalvia</taxon>
        <taxon>Autobranchia</taxon>
        <taxon>Heteroconchia</taxon>
        <taxon>Euheterodonta</taxon>
        <taxon>Imparidentia</taxon>
        <taxon>Neoheterodontei</taxon>
        <taxon>Myida</taxon>
        <taxon>Dreissenoidea</taxon>
        <taxon>Dreissenidae</taxon>
        <taxon>Dreissena</taxon>
    </lineage>
</organism>
<protein>
    <submittedName>
        <fullName evidence="2">Uncharacterized protein</fullName>
    </submittedName>
</protein>
<dbReference type="AlphaFoldDB" id="A0A9D4BQV1"/>
<evidence type="ECO:0000256" key="1">
    <source>
        <dbReference type="SAM" id="MobiDB-lite"/>
    </source>
</evidence>
<feature type="region of interest" description="Disordered" evidence="1">
    <location>
        <begin position="196"/>
        <end position="225"/>
    </location>
</feature>
<feature type="region of interest" description="Disordered" evidence="1">
    <location>
        <begin position="257"/>
        <end position="278"/>
    </location>
</feature>
<evidence type="ECO:0000313" key="3">
    <source>
        <dbReference type="Proteomes" id="UP000828390"/>
    </source>
</evidence>
<reference evidence="2" key="1">
    <citation type="journal article" date="2019" name="bioRxiv">
        <title>The Genome of the Zebra Mussel, Dreissena polymorpha: A Resource for Invasive Species Research.</title>
        <authorList>
            <person name="McCartney M.A."/>
            <person name="Auch B."/>
            <person name="Kono T."/>
            <person name="Mallez S."/>
            <person name="Zhang Y."/>
            <person name="Obille A."/>
            <person name="Becker A."/>
            <person name="Abrahante J.E."/>
            <person name="Garbe J."/>
            <person name="Badalamenti J.P."/>
            <person name="Herman A."/>
            <person name="Mangelson H."/>
            <person name="Liachko I."/>
            <person name="Sullivan S."/>
            <person name="Sone E.D."/>
            <person name="Koren S."/>
            <person name="Silverstein K.A.T."/>
            <person name="Beckman K.B."/>
            <person name="Gohl D.M."/>
        </authorList>
    </citation>
    <scope>NUCLEOTIDE SEQUENCE</scope>
    <source>
        <strain evidence="2">Duluth1</strain>
        <tissue evidence="2">Whole animal</tissue>
    </source>
</reference>
<reference evidence="2" key="2">
    <citation type="submission" date="2020-11" db="EMBL/GenBank/DDBJ databases">
        <authorList>
            <person name="McCartney M.A."/>
            <person name="Auch B."/>
            <person name="Kono T."/>
            <person name="Mallez S."/>
            <person name="Becker A."/>
            <person name="Gohl D.M."/>
            <person name="Silverstein K.A.T."/>
            <person name="Koren S."/>
            <person name="Bechman K.B."/>
            <person name="Herman A."/>
            <person name="Abrahante J.E."/>
            <person name="Garbe J."/>
        </authorList>
    </citation>
    <scope>NUCLEOTIDE SEQUENCE</scope>
    <source>
        <strain evidence="2">Duluth1</strain>
        <tissue evidence="2">Whole animal</tissue>
    </source>
</reference>
<feature type="compositionally biased region" description="Basic and acidic residues" evidence="1">
    <location>
        <begin position="261"/>
        <end position="278"/>
    </location>
</feature>
<feature type="compositionally biased region" description="Acidic residues" evidence="1">
    <location>
        <begin position="213"/>
        <end position="225"/>
    </location>
</feature>
<comment type="caution">
    <text evidence="2">The sequence shown here is derived from an EMBL/GenBank/DDBJ whole genome shotgun (WGS) entry which is preliminary data.</text>
</comment>
<proteinExistence type="predicted"/>
<accession>A0A9D4BQV1</accession>
<name>A0A9D4BQV1_DREPO</name>
<evidence type="ECO:0000313" key="2">
    <source>
        <dbReference type="EMBL" id="KAH3701867.1"/>
    </source>
</evidence>
<dbReference type="EMBL" id="JAIWYP010000015">
    <property type="protein sequence ID" value="KAH3701867.1"/>
    <property type="molecule type" value="Genomic_DNA"/>
</dbReference>
<keyword evidence="3" id="KW-1185">Reference proteome</keyword>